<reference evidence="11 12" key="1">
    <citation type="submission" date="2020-08" db="EMBL/GenBank/DDBJ databases">
        <title>Sequencing the genomes of 1000 actinobacteria strains.</title>
        <authorList>
            <person name="Klenk H.-P."/>
        </authorList>
    </citation>
    <scope>NUCLEOTIDE SEQUENCE [LARGE SCALE GENOMIC DNA]</scope>
    <source>
        <strain evidence="11 12">DSM 41530</strain>
    </source>
</reference>
<dbReference type="InterPro" id="IPR011701">
    <property type="entry name" value="MFS"/>
</dbReference>
<keyword evidence="5 9" id="KW-1133">Transmembrane helix</keyword>
<dbReference type="InterPro" id="IPR036259">
    <property type="entry name" value="MFS_trans_sf"/>
</dbReference>
<feature type="domain" description="Major facilitator superfamily (MFS) profile" evidence="10">
    <location>
        <begin position="32"/>
        <end position="482"/>
    </location>
</feature>
<dbReference type="EMBL" id="JACHNG010000001">
    <property type="protein sequence ID" value="MBB4783211.1"/>
    <property type="molecule type" value="Genomic_DNA"/>
</dbReference>
<dbReference type="PRINTS" id="PR01036">
    <property type="entry name" value="TCRTETB"/>
</dbReference>
<dbReference type="Gene3D" id="1.20.1250.20">
    <property type="entry name" value="MFS general substrate transporter like domains"/>
    <property type="match status" value="1"/>
</dbReference>
<dbReference type="Pfam" id="PF07690">
    <property type="entry name" value="MFS_1"/>
    <property type="match status" value="1"/>
</dbReference>
<feature type="transmembrane region" description="Helical" evidence="9">
    <location>
        <begin position="160"/>
        <end position="179"/>
    </location>
</feature>
<keyword evidence="6 9" id="KW-0472">Membrane</keyword>
<feature type="region of interest" description="Disordered" evidence="8">
    <location>
        <begin position="1"/>
        <end position="25"/>
    </location>
</feature>
<evidence type="ECO:0000256" key="3">
    <source>
        <dbReference type="ARBA" id="ARBA00022475"/>
    </source>
</evidence>
<sequence length="515" mass="52572">MTIPHPRRGRRHVMNGSPVSAAASDTGRRGPALVVLCLVQFMLVLDDNVVSVALPSIRDDLGFTAAGLAWVVNAYFLAFGGLLLLFGRMADLWGRRRVFLTGVALFGAASLLCGLAREPWQLVGGRFVQGAGAAMASPASLALITLLFPGDKERARAFGVWGAVAALGGTSGLVISGALTGLASWRWIFLINLPVALVALALLPRLVPESRTSRPVRLDIPGAVLGTGALVSLVYGLLQTESGWGRAAAGPLVLAVVLAFAFITVEARTAEPLVPLSFLSFRVRAVANGATLLFSAAFYAMAFLLMVHLQTVLGYRPLAAGVAYLPYGAGILAGMWLSSRAVAGLGMRWTLIMSFLISAAGLVLLSGVAPSDGYASGVLPGMLVTSLGCGLSLPALTVAALTGTTEENAGLGSAFLSSVQQVGGAVGVAVLVALATRRGKALAAADGPRRAAAEGFSHALSIAAALLALGAVLIAALLGKDRHPGHALAGKLTVDAGNPPALPTAPDDAAEDVTS</sequence>
<feature type="transmembrane region" description="Helical" evidence="9">
    <location>
        <begin position="318"/>
        <end position="337"/>
    </location>
</feature>
<feature type="transmembrane region" description="Helical" evidence="9">
    <location>
        <begin position="285"/>
        <end position="306"/>
    </location>
</feature>
<evidence type="ECO:0000256" key="5">
    <source>
        <dbReference type="ARBA" id="ARBA00022989"/>
    </source>
</evidence>
<dbReference type="InterPro" id="IPR020846">
    <property type="entry name" value="MFS_dom"/>
</dbReference>
<feature type="transmembrane region" description="Helical" evidence="9">
    <location>
        <begin position="218"/>
        <end position="238"/>
    </location>
</feature>
<feature type="transmembrane region" description="Helical" evidence="9">
    <location>
        <begin position="456"/>
        <end position="478"/>
    </location>
</feature>
<evidence type="ECO:0000313" key="12">
    <source>
        <dbReference type="Proteomes" id="UP000530530"/>
    </source>
</evidence>
<feature type="region of interest" description="Disordered" evidence="8">
    <location>
        <begin position="492"/>
        <end position="515"/>
    </location>
</feature>
<organism evidence="11 12">
    <name type="scientific">Streptomyces rapamycinicus</name>
    <dbReference type="NCBI Taxonomy" id="1226757"/>
    <lineage>
        <taxon>Bacteria</taxon>
        <taxon>Bacillati</taxon>
        <taxon>Actinomycetota</taxon>
        <taxon>Actinomycetes</taxon>
        <taxon>Kitasatosporales</taxon>
        <taxon>Streptomycetaceae</taxon>
        <taxon>Streptomyces</taxon>
        <taxon>Streptomyces violaceusniger group</taxon>
    </lineage>
</organism>
<dbReference type="SUPFAM" id="SSF103473">
    <property type="entry name" value="MFS general substrate transporter"/>
    <property type="match status" value="1"/>
</dbReference>
<feature type="transmembrane region" description="Helical" evidence="9">
    <location>
        <begin position="185"/>
        <end position="206"/>
    </location>
</feature>
<feature type="transmembrane region" description="Helical" evidence="9">
    <location>
        <begin position="414"/>
        <end position="436"/>
    </location>
</feature>
<evidence type="ECO:0000256" key="6">
    <source>
        <dbReference type="ARBA" id="ARBA00023136"/>
    </source>
</evidence>
<evidence type="ECO:0000256" key="9">
    <source>
        <dbReference type="SAM" id="Phobius"/>
    </source>
</evidence>
<gene>
    <name evidence="11" type="ORF">BJY27_004172</name>
</gene>
<evidence type="ECO:0000256" key="2">
    <source>
        <dbReference type="ARBA" id="ARBA00022448"/>
    </source>
</evidence>
<protein>
    <submittedName>
        <fullName evidence="11">EmrB/QacA subfamily drug resistance transporter</fullName>
    </submittedName>
</protein>
<evidence type="ECO:0000259" key="10">
    <source>
        <dbReference type="PROSITE" id="PS50850"/>
    </source>
</evidence>
<evidence type="ECO:0000256" key="7">
    <source>
        <dbReference type="ARBA" id="ARBA00023251"/>
    </source>
</evidence>
<accession>A0ABR6LMB0</accession>
<evidence type="ECO:0000256" key="4">
    <source>
        <dbReference type="ARBA" id="ARBA00022692"/>
    </source>
</evidence>
<proteinExistence type="predicted"/>
<keyword evidence="3" id="KW-1003">Cell membrane</keyword>
<feature type="transmembrane region" description="Helical" evidence="9">
    <location>
        <begin position="381"/>
        <end position="402"/>
    </location>
</feature>
<name>A0ABR6LMB0_9ACTN</name>
<evidence type="ECO:0000256" key="8">
    <source>
        <dbReference type="SAM" id="MobiDB-lite"/>
    </source>
</evidence>
<feature type="transmembrane region" description="Helical" evidence="9">
    <location>
        <begin position="98"/>
        <end position="117"/>
    </location>
</feature>
<keyword evidence="7" id="KW-0046">Antibiotic resistance</keyword>
<feature type="compositionally biased region" description="Basic residues" evidence="8">
    <location>
        <begin position="1"/>
        <end position="13"/>
    </location>
</feature>
<keyword evidence="4 9" id="KW-0812">Transmembrane</keyword>
<feature type="transmembrane region" description="Helical" evidence="9">
    <location>
        <begin position="129"/>
        <end position="148"/>
    </location>
</feature>
<dbReference type="PANTHER" id="PTHR42718:SF46">
    <property type="entry name" value="BLR6921 PROTEIN"/>
    <property type="match status" value="1"/>
</dbReference>
<comment type="subcellular location">
    <subcellularLocation>
        <location evidence="1">Cell membrane</location>
        <topology evidence="1">Multi-pass membrane protein</topology>
    </subcellularLocation>
</comment>
<dbReference type="Gene3D" id="1.20.1720.10">
    <property type="entry name" value="Multidrug resistance protein D"/>
    <property type="match status" value="1"/>
</dbReference>
<evidence type="ECO:0000313" key="11">
    <source>
        <dbReference type="EMBL" id="MBB4783211.1"/>
    </source>
</evidence>
<dbReference type="PANTHER" id="PTHR42718">
    <property type="entry name" value="MAJOR FACILITATOR SUPERFAMILY MULTIDRUG TRANSPORTER MFSC"/>
    <property type="match status" value="1"/>
</dbReference>
<evidence type="ECO:0000256" key="1">
    <source>
        <dbReference type="ARBA" id="ARBA00004651"/>
    </source>
</evidence>
<feature type="transmembrane region" description="Helical" evidence="9">
    <location>
        <begin position="349"/>
        <end position="369"/>
    </location>
</feature>
<feature type="transmembrane region" description="Helical" evidence="9">
    <location>
        <begin position="244"/>
        <end position="265"/>
    </location>
</feature>
<feature type="transmembrane region" description="Helical" evidence="9">
    <location>
        <begin position="33"/>
        <end position="57"/>
    </location>
</feature>
<dbReference type="Proteomes" id="UP000530530">
    <property type="component" value="Unassembled WGS sequence"/>
</dbReference>
<dbReference type="CDD" id="cd17321">
    <property type="entry name" value="MFS_MMR_MDR_like"/>
    <property type="match status" value="1"/>
</dbReference>
<feature type="transmembrane region" description="Helical" evidence="9">
    <location>
        <begin position="63"/>
        <end position="86"/>
    </location>
</feature>
<keyword evidence="2" id="KW-0813">Transport</keyword>
<keyword evidence="12" id="KW-1185">Reference proteome</keyword>
<comment type="caution">
    <text evidence="11">The sequence shown here is derived from an EMBL/GenBank/DDBJ whole genome shotgun (WGS) entry which is preliminary data.</text>
</comment>
<dbReference type="PROSITE" id="PS50850">
    <property type="entry name" value="MFS"/>
    <property type="match status" value="1"/>
</dbReference>